<dbReference type="Pfam" id="PF05401">
    <property type="entry name" value="NodS"/>
    <property type="match status" value="1"/>
</dbReference>
<sequence length="197" mass="21843">MTRHTASLPPGYFDERYADDPDPWNFAESSYERDKYAATLASLPRPRYAAALEIGCSIGVLTAALAPRCDTLVALDVAEAALDQARARCRDLPGLRLLKARVPGEWPEGRFDLILLSEVVYYLDAGDVARLAGLVRGSLRPDGDVVLVHWTGETHYPLTGDEAADLFIRETRDRLAVDRQVRTEAYRLDVLRGRDGA</sequence>
<dbReference type="GO" id="GO:0009312">
    <property type="term" value="P:oligosaccharide biosynthetic process"/>
    <property type="evidence" value="ECO:0007669"/>
    <property type="project" value="InterPro"/>
</dbReference>
<dbReference type="AlphaFoldDB" id="A0A2R4WQ02"/>
<dbReference type="CDD" id="cd02440">
    <property type="entry name" value="AdoMet_MTases"/>
    <property type="match status" value="1"/>
</dbReference>
<dbReference type="InterPro" id="IPR008715">
    <property type="entry name" value="SAM-MeTfrase_NodS-like"/>
</dbReference>
<keyword evidence="1 4" id="KW-0489">Methyltransferase</keyword>
<protein>
    <submittedName>
        <fullName evidence="4">Methyltransferase domain-containing protein</fullName>
    </submittedName>
</protein>
<accession>A0A2R4WQ02</accession>
<evidence type="ECO:0000256" key="1">
    <source>
        <dbReference type="ARBA" id="ARBA00022603"/>
    </source>
</evidence>
<dbReference type="Gene3D" id="3.40.50.150">
    <property type="entry name" value="Vaccinia Virus protein VP39"/>
    <property type="match status" value="1"/>
</dbReference>
<dbReference type="RefSeq" id="WP_099955399.1">
    <property type="nucleotide sequence ID" value="NZ_CP028843.1"/>
</dbReference>
<gene>
    <name evidence="4" type="ORF">DA075_24255</name>
</gene>
<dbReference type="SUPFAM" id="SSF53335">
    <property type="entry name" value="S-adenosyl-L-methionine-dependent methyltransferases"/>
    <property type="match status" value="1"/>
</dbReference>
<proteinExistence type="predicted"/>
<dbReference type="OrthoDB" id="116799at2"/>
<keyword evidence="2 4" id="KW-0808">Transferase</keyword>
<evidence type="ECO:0000313" key="5">
    <source>
        <dbReference type="Proteomes" id="UP000244755"/>
    </source>
</evidence>
<keyword evidence="5" id="KW-1185">Reference proteome</keyword>
<dbReference type="GO" id="GO:0008757">
    <property type="term" value="F:S-adenosylmethionine-dependent methyltransferase activity"/>
    <property type="evidence" value="ECO:0007669"/>
    <property type="project" value="InterPro"/>
</dbReference>
<evidence type="ECO:0000256" key="2">
    <source>
        <dbReference type="ARBA" id="ARBA00022679"/>
    </source>
</evidence>
<reference evidence="4 5" key="1">
    <citation type="submission" date="2018-04" db="EMBL/GenBank/DDBJ databases">
        <title>Methylobacterium sp. PR1016A genome.</title>
        <authorList>
            <person name="Park W."/>
        </authorList>
    </citation>
    <scope>NUCLEOTIDE SEQUENCE [LARGE SCALE GENOMIC DNA]</scope>
    <source>
        <strain evidence="4 5">PR1016A</strain>
    </source>
</reference>
<dbReference type="PANTHER" id="PTHR43464:SF19">
    <property type="entry name" value="UBIQUINONE BIOSYNTHESIS O-METHYLTRANSFERASE, MITOCHONDRIAL"/>
    <property type="match status" value="1"/>
</dbReference>
<dbReference type="PANTHER" id="PTHR43464">
    <property type="entry name" value="METHYLTRANSFERASE"/>
    <property type="match status" value="1"/>
</dbReference>
<keyword evidence="3" id="KW-0949">S-adenosyl-L-methionine</keyword>
<name>A0A2R4WQ02_9HYPH</name>
<organism evidence="4 5">
    <name type="scientific">Methylobacterium currus</name>
    <dbReference type="NCBI Taxonomy" id="2051553"/>
    <lineage>
        <taxon>Bacteria</taxon>
        <taxon>Pseudomonadati</taxon>
        <taxon>Pseudomonadota</taxon>
        <taxon>Alphaproteobacteria</taxon>
        <taxon>Hyphomicrobiales</taxon>
        <taxon>Methylobacteriaceae</taxon>
        <taxon>Methylobacterium</taxon>
    </lineage>
</organism>
<evidence type="ECO:0000313" key="4">
    <source>
        <dbReference type="EMBL" id="AWB23619.1"/>
    </source>
</evidence>
<dbReference type="EMBL" id="CP028843">
    <property type="protein sequence ID" value="AWB23619.1"/>
    <property type="molecule type" value="Genomic_DNA"/>
</dbReference>
<dbReference type="Proteomes" id="UP000244755">
    <property type="component" value="Chromosome 1"/>
</dbReference>
<dbReference type="GO" id="GO:0032259">
    <property type="term" value="P:methylation"/>
    <property type="evidence" value="ECO:0007669"/>
    <property type="project" value="UniProtKB-KW"/>
</dbReference>
<dbReference type="InterPro" id="IPR029063">
    <property type="entry name" value="SAM-dependent_MTases_sf"/>
</dbReference>
<evidence type="ECO:0000256" key="3">
    <source>
        <dbReference type="ARBA" id="ARBA00022691"/>
    </source>
</evidence>
<dbReference type="KEGG" id="mee:DA075_24255"/>